<name>A0A9D2F7A2_9ENTE</name>
<organism evidence="1 2">
    <name type="scientific">Candidatus Enterococcus avicola</name>
    <dbReference type="NCBI Taxonomy" id="2838561"/>
    <lineage>
        <taxon>Bacteria</taxon>
        <taxon>Bacillati</taxon>
        <taxon>Bacillota</taxon>
        <taxon>Bacilli</taxon>
        <taxon>Lactobacillales</taxon>
        <taxon>Enterococcaceae</taxon>
        <taxon>Enterococcus</taxon>
    </lineage>
</organism>
<protein>
    <submittedName>
        <fullName evidence="1">Uncharacterized protein</fullName>
    </submittedName>
</protein>
<proteinExistence type="predicted"/>
<dbReference type="EMBL" id="DXBN01000168">
    <property type="protein sequence ID" value="HIZ53780.1"/>
    <property type="molecule type" value="Genomic_DNA"/>
</dbReference>
<comment type="caution">
    <text evidence="1">The sequence shown here is derived from an EMBL/GenBank/DDBJ whole genome shotgun (WGS) entry which is preliminary data.</text>
</comment>
<dbReference type="Proteomes" id="UP000824063">
    <property type="component" value="Unassembled WGS sequence"/>
</dbReference>
<sequence length="53" mass="6252">MYFKNDLGTVRIEGNKVITETRFSITTIEVKAIAYIRRYYCMEVAALKQMEEN</sequence>
<evidence type="ECO:0000313" key="1">
    <source>
        <dbReference type="EMBL" id="HIZ53780.1"/>
    </source>
</evidence>
<accession>A0A9D2F7A2</accession>
<reference evidence="1" key="1">
    <citation type="journal article" date="2021" name="PeerJ">
        <title>Extensive microbial diversity within the chicken gut microbiome revealed by metagenomics and culture.</title>
        <authorList>
            <person name="Gilroy R."/>
            <person name="Ravi A."/>
            <person name="Getino M."/>
            <person name="Pursley I."/>
            <person name="Horton D.L."/>
            <person name="Alikhan N.F."/>
            <person name="Baker D."/>
            <person name="Gharbi K."/>
            <person name="Hall N."/>
            <person name="Watson M."/>
            <person name="Adriaenssens E.M."/>
            <person name="Foster-Nyarko E."/>
            <person name="Jarju S."/>
            <person name="Secka A."/>
            <person name="Antonio M."/>
            <person name="Oren A."/>
            <person name="Chaudhuri R.R."/>
            <person name="La Ragione R."/>
            <person name="Hildebrand F."/>
            <person name="Pallen M.J."/>
        </authorList>
    </citation>
    <scope>NUCLEOTIDE SEQUENCE</scope>
    <source>
        <strain evidence="1">CHK172-16539</strain>
    </source>
</reference>
<evidence type="ECO:0000313" key="2">
    <source>
        <dbReference type="Proteomes" id="UP000824063"/>
    </source>
</evidence>
<reference evidence="1" key="2">
    <citation type="submission" date="2021-04" db="EMBL/GenBank/DDBJ databases">
        <authorList>
            <person name="Gilroy R."/>
        </authorList>
    </citation>
    <scope>NUCLEOTIDE SEQUENCE</scope>
    <source>
        <strain evidence="1">CHK172-16539</strain>
    </source>
</reference>
<dbReference type="AlphaFoldDB" id="A0A9D2F7A2"/>
<gene>
    <name evidence="1" type="ORF">IAA20_07560</name>
</gene>